<sequence>MHPPRACTTFHIALTPEFKLIRNLHEIDAPSWNALAGTHPFLQHDFLLALDASGCATPETGWSPHYLLMHRGGGLAGAMPLYLKSHSRGEYVFDYAWANAFAQHGLTYYPKLLAAVPFTPVPGPRLLAGDTADRVLLARAAAAIARDNGLSSLHVLFPDSDDQVALQQAGFLMRESVQFHWFNQDYRSMDDFLARLTQPKRKKIKQDCKKAAQAGVRFRWLHSGQISQRDLDFFYRCYQQTYLDHGNPPYLSKTFFERLRACMPDALLIVQAERNGHPIAAALNICGDDRLYGRYWGSIEYVPGLHFVTCYLQGIEYCIEKGLAVFEGGAQGEHKLSRGMLPVPTRSAHWIADERYARAIADFLEREAQVMDAYIDELNEHAPYRNRADSQPAHPDARHAAAANKDATK</sequence>
<evidence type="ECO:0000313" key="3">
    <source>
        <dbReference type="Proteomes" id="UP000580517"/>
    </source>
</evidence>
<dbReference type="Pfam" id="PF04339">
    <property type="entry name" value="FemAB_like"/>
    <property type="match status" value="1"/>
</dbReference>
<evidence type="ECO:0000256" key="1">
    <source>
        <dbReference type="SAM" id="MobiDB-lite"/>
    </source>
</evidence>
<keyword evidence="3" id="KW-1185">Reference proteome</keyword>
<comment type="caution">
    <text evidence="2">The sequence shown here is derived from an EMBL/GenBank/DDBJ whole genome shotgun (WGS) entry which is preliminary data.</text>
</comment>
<dbReference type="PANTHER" id="PTHR47017">
    <property type="entry name" value="ACYL-COA"/>
    <property type="match status" value="1"/>
</dbReference>
<dbReference type="Gene3D" id="3.40.630.30">
    <property type="match status" value="1"/>
</dbReference>
<feature type="compositionally biased region" description="Low complexity" evidence="1">
    <location>
        <begin position="400"/>
        <end position="409"/>
    </location>
</feature>
<accession>A0A853FEA2</accession>
<proteinExistence type="predicted"/>
<reference evidence="2 3" key="1">
    <citation type="submission" date="2020-07" db="EMBL/GenBank/DDBJ databases">
        <title>Taxonomic revisions and descriptions of new bacterial species based on genomic comparisons in the high-G+C-content subgroup of the family Alcaligenaceae.</title>
        <authorList>
            <person name="Szabo A."/>
            <person name="Felfoldi T."/>
        </authorList>
    </citation>
    <scope>NUCLEOTIDE SEQUENCE [LARGE SCALE GENOMIC DNA]</scope>
    <source>
        <strain evidence="2 3">DSM 25264</strain>
    </source>
</reference>
<dbReference type="PANTHER" id="PTHR47017:SF1">
    <property type="entry name" value="ACYL-COA"/>
    <property type="match status" value="1"/>
</dbReference>
<dbReference type="AlphaFoldDB" id="A0A853FEA2"/>
<dbReference type="Proteomes" id="UP000580517">
    <property type="component" value="Unassembled WGS sequence"/>
</dbReference>
<dbReference type="EMBL" id="JACCEW010000005">
    <property type="protein sequence ID" value="NYT38393.1"/>
    <property type="molecule type" value="Genomic_DNA"/>
</dbReference>
<name>A0A853FEA2_9BURK</name>
<dbReference type="OrthoDB" id="9776898at2"/>
<dbReference type="InterPro" id="IPR016181">
    <property type="entry name" value="Acyl_CoA_acyltransferase"/>
</dbReference>
<dbReference type="RefSeq" id="WP_129970229.1">
    <property type="nucleotide sequence ID" value="NZ_JACCEW010000005.1"/>
</dbReference>
<dbReference type="GO" id="GO:0016740">
    <property type="term" value="F:transferase activity"/>
    <property type="evidence" value="ECO:0007669"/>
    <property type="project" value="UniProtKB-KW"/>
</dbReference>
<organism evidence="2 3">
    <name type="scientific">Allopusillimonas soli</name>
    <dbReference type="NCBI Taxonomy" id="659016"/>
    <lineage>
        <taxon>Bacteria</taxon>
        <taxon>Pseudomonadati</taxon>
        <taxon>Pseudomonadota</taxon>
        <taxon>Betaproteobacteria</taxon>
        <taxon>Burkholderiales</taxon>
        <taxon>Alcaligenaceae</taxon>
        <taxon>Allopusillimonas</taxon>
    </lineage>
</organism>
<dbReference type="SUPFAM" id="SSF55729">
    <property type="entry name" value="Acyl-CoA N-acyltransferases (Nat)"/>
    <property type="match status" value="1"/>
</dbReference>
<evidence type="ECO:0000313" key="2">
    <source>
        <dbReference type="EMBL" id="NYT38393.1"/>
    </source>
</evidence>
<protein>
    <submittedName>
        <fullName evidence="2">N-acetyltransferase</fullName>
    </submittedName>
</protein>
<keyword evidence="2" id="KW-0808">Transferase</keyword>
<gene>
    <name evidence="2" type="ORF">H0A68_16025</name>
</gene>
<feature type="region of interest" description="Disordered" evidence="1">
    <location>
        <begin position="385"/>
        <end position="409"/>
    </location>
</feature>
<dbReference type="InterPro" id="IPR007434">
    <property type="entry name" value="FemAB-like"/>
</dbReference>